<feature type="region of interest" description="Disordered" evidence="1">
    <location>
        <begin position="694"/>
        <end position="713"/>
    </location>
</feature>
<feature type="region of interest" description="Disordered" evidence="1">
    <location>
        <begin position="759"/>
        <end position="780"/>
    </location>
</feature>
<evidence type="ECO:0000256" key="1">
    <source>
        <dbReference type="SAM" id="MobiDB-lite"/>
    </source>
</evidence>
<feature type="domain" description="HAM1-like N-terminal" evidence="3">
    <location>
        <begin position="236"/>
        <end position="588"/>
    </location>
</feature>
<comment type="caution">
    <text evidence="4">The sequence shown here is derived from an EMBL/GenBank/DDBJ whole genome shotgun (WGS) entry which is preliminary data.</text>
</comment>
<dbReference type="EMBL" id="CAWUOM010000205">
    <property type="protein sequence ID" value="CAK7275164.1"/>
    <property type="molecule type" value="Genomic_DNA"/>
</dbReference>
<dbReference type="Gene3D" id="3.15.10.10">
    <property type="entry name" value="Bactericidal permeability-increasing protein, domain 1"/>
    <property type="match status" value="1"/>
</dbReference>
<reference evidence="4 5" key="1">
    <citation type="submission" date="2024-01" db="EMBL/GenBank/DDBJ databases">
        <authorList>
            <person name="Allen C."/>
            <person name="Tagirdzhanova G."/>
        </authorList>
    </citation>
    <scope>NUCLEOTIDE SEQUENCE [LARGE SCALE GENOMIC DNA]</scope>
    <source>
        <strain evidence="4 5">CBS 573.63</strain>
    </source>
</reference>
<dbReference type="PANTHER" id="PTHR31138">
    <property type="entry name" value="CHROMOSOME 19, WHOLE GENOME SHOTGUN SEQUENCE"/>
    <property type="match status" value="1"/>
</dbReference>
<gene>
    <name evidence="4" type="ORF">SEPCBS57363_006540</name>
</gene>
<feature type="compositionally biased region" description="Basic and acidic residues" evidence="1">
    <location>
        <begin position="694"/>
        <end position="707"/>
    </location>
</feature>
<dbReference type="Proteomes" id="UP001642501">
    <property type="component" value="Unassembled WGS sequence"/>
</dbReference>
<evidence type="ECO:0008006" key="6">
    <source>
        <dbReference type="Google" id="ProtNLM"/>
    </source>
</evidence>
<evidence type="ECO:0000313" key="5">
    <source>
        <dbReference type="Proteomes" id="UP001642501"/>
    </source>
</evidence>
<dbReference type="Pfam" id="PF14613">
    <property type="entry name" value="HAM1_C"/>
    <property type="match status" value="1"/>
</dbReference>
<feature type="region of interest" description="Disordered" evidence="1">
    <location>
        <begin position="836"/>
        <end position="857"/>
    </location>
</feature>
<dbReference type="InterPro" id="IPR027842">
    <property type="entry name" value="HAM1-like_C"/>
</dbReference>
<accession>A0ABP0E3Y9</accession>
<sequence>MASAGVNRPTNIRQRDADIERKLQLYGIASAFGNGKLPSDDQIDATLNSFIASKALSSPSKDLSSEGRALVADFRNVVNQAKLLLLSKNDGNLIQDFVWKTSHHDYSSINTPDAPVSKDSAKQDGDKALEGLKVLGNLLITNGQFRKLLKDSSILFRDILGDSAEKATSAVRPSDEVLAQIDEPAPDNTWHDAPNLSKDDLKKNAQSVYKRNTSDRAKSGPATDGEPVVDPQRVDELQNAATETADKKTAEYRERVRSYLRSKMPQERRDQAIWRLKKMILECQQQPEYQQAVQTLLDLAERYNDHALSVASGSNGTIKEGRSRLSDAEADLKTLIERFANGTSTDNLWRSINEMYRLANDDEELRSWFSNVNRYIRRCLQEQGYILEDRSTDEWNRLYDHGRYLLREKYRAQSDDVSDQVKFLADQFDKDQQNQAFRSSLSKLFYDLGNDENGKQTFKPHLVKDLTDVIIPAALGSISYIPIPRIEYSDSQIDAVIENLVLESDNFTPNVFEIFNNNYVSWGRKLGKVGKNHHSAQVNISGVQMDLRNVNYYIKKKEGFPSLTDIGIVSVLLSGQGFGFKLGLSTADPGNREHFFKVDKVSVDIDNLKITLHKSQHKLLFSMFKPILMRVMRPTLQKVLEKSIRDNFNQWDATLYSIKQDADRSAQELSAEVESGVPAPNAYSRLFTAAQKRMQETKEQKKEEAKKKAARAKSALEDKKLNVAYTMEDSMFPNIKLPQGFSAKASEYQATARKGDDWRSPVFTIGSAGTSKDIPKPPTVEKKFAPTSNGGRMNGANGVNVNGVNGVNGTNGSSGMNGVNGVHGARATNGSYVGDNIQGGNVETNGPSSGYLSANTA</sequence>
<feature type="domain" description="HAM1-like N-terminal" evidence="3">
    <location>
        <begin position="2"/>
        <end position="214"/>
    </location>
</feature>
<proteinExistence type="predicted"/>
<feature type="domain" description="HAM1-like C-terminal" evidence="2">
    <location>
        <begin position="603"/>
        <end position="775"/>
    </location>
</feature>
<organism evidence="4 5">
    <name type="scientific">Sporothrix epigloea</name>
    <dbReference type="NCBI Taxonomy" id="1892477"/>
    <lineage>
        <taxon>Eukaryota</taxon>
        <taxon>Fungi</taxon>
        <taxon>Dikarya</taxon>
        <taxon>Ascomycota</taxon>
        <taxon>Pezizomycotina</taxon>
        <taxon>Sordariomycetes</taxon>
        <taxon>Sordariomycetidae</taxon>
        <taxon>Ophiostomatales</taxon>
        <taxon>Ophiostomataceae</taxon>
        <taxon>Sporothrix</taxon>
    </lineage>
</organism>
<protein>
    <recommendedName>
        <fullName evidence="6">Bactericidal permeability-increasing protein</fullName>
    </recommendedName>
</protein>
<dbReference type="PANTHER" id="PTHR31138:SF1">
    <property type="entry name" value="PDZ DOMAIN-CONTAINING PROTEIN"/>
    <property type="match status" value="1"/>
</dbReference>
<dbReference type="InterPro" id="IPR017943">
    <property type="entry name" value="Bactericidal_perm-incr_a/b_dom"/>
</dbReference>
<evidence type="ECO:0000313" key="4">
    <source>
        <dbReference type="EMBL" id="CAK7275164.1"/>
    </source>
</evidence>
<dbReference type="InterPro" id="IPR045967">
    <property type="entry name" value="HAM1-like_N"/>
</dbReference>
<evidence type="ECO:0000259" key="2">
    <source>
        <dbReference type="Pfam" id="PF14613"/>
    </source>
</evidence>
<name>A0ABP0E3Y9_9PEZI</name>
<feature type="region of interest" description="Disordered" evidence="1">
    <location>
        <begin position="184"/>
        <end position="229"/>
    </location>
</feature>
<keyword evidence="5" id="KW-1185">Reference proteome</keyword>
<dbReference type="SUPFAM" id="SSF55394">
    <property type="entry name" value="Bactericidal permeability-increasing protein, BPI"/>
    <property type="match status" value="1"/>
</dbReference>
<dbReference type="Pfam" id="PF19343">
    <property type="entry name" value="HAM1_N"/>
    <property type="match status" value="2"/>
</dbReference>
<feature type="compositionally biased region" description="Polar residues" evidence="1">
    <location>
        <begin position="838"/>
        <end position="857"/>
    </location>
</feature>
<evidence type="ECO:0000259" key="3">
    <source>
        <dbReference type="Pfam" id="PF19343"/>
    </source>
</evidence>